<name>A0A0A1WFV1_ZEUCU</name>
<keyword evidence="1" id="KW-1133">Transmembrane helix</keyword>
<accession>A0A0A1WFV1</accession>
<keyword evidence="1" id="KW-0812">Transmembrane</keyword>
<keyword evidence="1" id="KW-0472">Membrane</keyword>
<dbReference type="SMR" id="A0A0A1WFV1"/>
<proteinExistence type="predicted"/>
<organism evidence="2">
    <name type="scientific">Zeugodacus cucurbitae</name>
    <name type="common">Melon fruit fly</name>
    <name type="synonym">Bactrocera cucurbitae</name>
    <dbReference type="NCBI Taxonomy" id="28588"/>
    <lineage>
        <taxon>Eukaryota</taxon>
        <taxon>Metazoa</taxon>
        <taxon>Ecdysozoa</taxon>
        <taxon>Arthropoda</taxon>
        <taxon>Hexapoda</taxon>
        <taxon>Insecta</taxon>
        <taxon>Pterygota</taxon>
        <taxon>Neoptera</taxon>
        <taxon>Endopterygota</taxon>
        <taxon>Diptera</taxon>
        <taxon>Brachycera</taxon>
        <taxon>Muscomorpha</taxon>
        <taxon>Tephritoidea</taxon>
        <taxon>Tephritidae</taxon>
        <taxon>Zeugodacus</taxon>
        <taxon>Zeugodacus</taxon>
    </lineage>
</organism>
<evidence type="ECO:0000256" key="1">
    <source>
        <dbReference type="SAM" id="Phobius"/>
    </source>
</evidence>
<feature type="non-terminal residue" evidence="2">
    <location>
        <position position="1"/>
    </location>
</feature>
<feature type="transmembrane region" description="Helical" evidence="1">
    <location>
        <begin position="36"/>
        <end position="58"/>
    </location>
</feature>
<protein>
    <submittedName>
        <fullName evidence="2">ATP synthase subunit alpha 2</fullName>
    </submittedName>
</protein>
<gene>
    <name evidence="2" type="primary">atpA2</name>
    <name evidence="2" type="ORF">g.12217</name>
</gene>
<reference evidence="2" key="2">
    <citation type="journal article" date="2015" name="Gigascience">
        <title>Reconstructing a comprehensive transcriptome assembly of a white-pupal translocated strain of the pest fruit fly Bactrocera cucurbitae.</title>
        <authorList>
            <person name="Sim S.B."/>
            <person name="Calla B."/>
            <person name="Hall B."/>
            <person name="DeRego T."/>
            <person name="Geib S.M."/>
        </authorList>
    </citation>
    <scope>NUCLEOTIDE SEQUENCE</scope>
</reference>
<dbReference type="EMBL" id="GBXI01016403">
    <property type="protein sequence ID" value="JAC97888.1"/>
    <property type="molecule type" value="Transcribed_RNA"/>
</dbReference>
<dbReference type="AlphaFoldDB" id="A0A0A1WFV1"/>
<sequence length="122" mass="13931">DYFTKHTGVNSAFFNQHVRKRRISVKIRTVSSKAILIVKMFIKITVIFAVFLLIAGVGCQKNDFLDYFTKHTGDFTELLDKQMELGKSVTELLEKKVELVNQFSKTAESFGSLLNSFNDETD</sequence>
<reference evidence="2" key="1">
    <citation type="submission" date="2014-11" db="EMBL/GenBank/DDBJ databases">
        <authorList>
            <person name="Geib S."/>
        </authorList>
    </citation>
    <scope>NUCLEOTIDE SEQUENCE</scope>
</reference>
<evidence type="ECO:0000313" key="2">
    <source>
        <dbReference type="EMBL" id="JAC97888.1"/>
    </source>
</evidence>